<reference evidence="3" key="1">
    <citation type="submission" date="2023-07" db="EMBL/GenBank/DDBJ databases">
        <title>Genome sequencing of Purple Non-Sulfur Bacteria from various extreme environments.</title>
        <authorList>
            <person name="Mayer M."/>
        </authorList>
    </citation>
    <scope>NUCLEOTIDE SEQUENCE [LARGE SCALE GENOMIC DNA]</scope>
    <source>
        <strain evidence="3">DSM 17935</strain>
    </source>
</reference>
<organism evidence="2 3">
    <name type="scientific">Rhodobium gokarnense</name>
    <dbReference type="NCBI Taxonomy" id="364296"/>
    <lineage>
        <taxon>Bacteria</taxon>
        <taxon>Pseudomonadati</taxon>
        <taxon>Pseudomonadota</taxon>
        <taxon>Alphaproteobacteria</taxon>
        <taxon>Hyphomicrobiales</taxon>
        <taxon>Rhodobiaceae</taxon>
        <taxon>Rhodobium</taxon>
    </lineage>
</organism>
<keyword evidence="1" id="KW-0812">Transmembrane</keyword>
<sequence>MQALARDVAALVALALFASSLMLWINILSQVG</sequence>
<protein>
    <submittedName>
        <fullName evidence="2">Uncharacterized protein</fullName>
    </submittedName>
</protein>
<keyword evidence="1" id="KW-0472">Membrane</keyword>
<dbReference type="EMBL" id="JAOQNS010000004">
    <property type="protein sequence ID" value="MCW2307618.1"/>
    <property type="molecule type" value="Genomic_DNA"/>
</dbReference>
<name>A0ABT3HB39_9HYPH</name>
<keyword evidence="1" id="KW-1133">Transmembrane helix</keyword>
<proteinExistence type="predicted"/>
<dbReference type="Proteomes" id="UP001209755">
    <property type="component" value="Unassembled WGS sequence"/>
</dbReference>
<feature type="transmembrane region" description="Helical" evidence="1">
    <location>
        <begin position="7"/>
        <end position="27"/>
    </location>
</feature>
<comment type="caution">
    <text evidence="2">The sequence shown here is derived from an EMBL/GenBank/DDBJ whole genome shotgun (WGS) entry which is preliminary data.</text>
</comment>
<keyword evidence="3" id="KW-1185">Reference proteome</keyword>
<evidence type="ECO:0000313" key="3">
    <source>
        <dbReference type="Proteomes" id="UP001209755"/>
    </source>
</evidence>
<gene>
    <name evidence="2" type="ORF">M2319_001949</name>
</gene>
<evidence type="ECO:0000256" key="1">
    <source>
        <dbReference type="SAM" id="Phobius"/>
    </source>
</evidence>
<evidence type="ECO:0000313" key="2">
    <source>
        <dbReference type="EMBL" id="MCW2307618.1"/>
    </source>
</evidence>
<accession>A0ABT3HB39</accession>